<keyword evidence="4" id="KW-0808">Transferase</keyword>
<feature type="coiled-coil region" evidence="7">
    <location>
        <begin position="45"/>
        <end position="79"/>
    </location>
</feature>
<evidence type="ECO:0000256" key="4">
    <source>
        <dbReference type="ARBA" id="ARBA00022679"/>
    </source>
</evidence>
<dbReference type="PROSITE" id="PS50110">
    <property type="entry name" value="RESPONSE_REGULATORY"/>
    <property type="match status" value="1"/>
</dbReference>
<evidence type="ECO:0000256" key="2">
    <source>
        <dbReference type="ARBA" id="ARBA00012438"/>
    </source>
</evidence>
<organism evidence="11 12">
    <name type="scientific">Mameliella alba</name>
    <dbReference type="NCBI Taxonomy" id="561184"/>
    <lineage>
        <taxon>Bacteria</taxon>
        <taxon>Pseudomonadati</taxon>
        <taxon>Pseudomonadota</taxon>
        <taxon>Alphaproteobacteria</taxon>
        <taxon>Rhodobacterales</taxon>
        <taxon>Roseobacteraceae</taxon>
        <taxon>Mameliella</taxon>
    </lineage>
</organism>
<evidence type="ECO:0000313" key="11">
    <source>
        <dbReference type="EMBL" id="KHQ51568.1"/>
    </source>
</evidence>
<dbReference type="EC" id="2.7.13.3" evidence="2"/>
<evidence type="ECO:0000259" key="9">
    <source>
        <dbReference type="PROSITE" id="PS50109"/>
    </source>
</evidence>
<dbReference type="GO" id="GO:0005886">
    <property type="term" value="C:plasma membrane"/>
    <property type="evidence" value="ECO:0007669"/>
    <property type="project" value="TreeGrafter"/>
</dbReference>
<dbReference type="SUPFAM" id="SSF55874">
    <property type="entry name" value="ATPase domain of HSP90 chaperone/DNA topoisomerase II/histidine kinase"/>
    <property type="match status" value="1"/>
</dbReference>
<dbReference type="PROSITE" id="PS50109">
    <property type="entry name" value="HIS_KIN"/>
    <property type="match status" value="1"/>
</dbReference>
<dbReference type="SMART" id="SM00387">
    <property type="entry name" value="HATPase_c"/>
    <property type="match status" value="1"/>
</dbReference>
<dbReference type="InterPro" id="IPR004358">
    <property type="entry name" value="Sig_transdc_His_kin-like_C"/>
</dbReference>
<dbReference type="SUPFAM" id="SSF55785">
    <property type="entry name" value="PYP-like sensor domain (PAS domain)"/>
    <property type="match status" value="1"/>
</dbReference>
<dbReference type="Proteomes" id="UP000030960">
    <property type="component" value="Unassembled WGS sequence"/>
</dbReference>
<dbReference type="AlphaFoldDB" id="A0A0B3RXV8"/>
<dbReference type="InterPro" id="IPR005467">
    <property type="entry name" value="His_kinase_dom"/>
</dbReference>
<proteinExistence type="predicted"/>
<dbReference type="Pfam" id="PF00072">
    <property type="entry name" value="Response_reg"/>
    <property type="match status" value="1"/>
</dbReference>
<dbReference type="SUPFAM" id="SSF52172">
    <property type="entry name" value="CheY-like"/>
    <property type="match status" value="1"/>
</dbReference>
<reference evidence="11 12" key="1">
    <citation type="submission" date="2014-10" db="EMBL/GenBank/DDBJ databases">
        <title>Genome sequence of Ponticoccus sp. strain UMTAT08 isolated from clonal culture of toxic dinoflagellate Alexandrium tamiyavanichii.</title>
        <authorList>
            <person name="Gan H.Y."/>
            <person name="Muhd D.-D."/>
            <person name="Mohd Noor M.E."/>
            <person name="Yeong Y.S."/>
            <person name="Usup G."/>
        </authorList>
    </citation>
    <scope>NUCLEOTIDE SEQUENCE [LARGE SCALE GENOMIC DNA]</scope>
    <source>
        <strain evidence="11 12">UMTAT08</strain>
    </source>
</reference>
<dbReference type="Gene3D" id="1.10.287.130">
    <property type="match status" value="1"/>
</dbReference>
<dbReference type="OrthoDB" id="9764438at2"/>
<name>A0A0B3RXV8_9RHOB</name>
<gene>
    <name evidence="11" type="ORF">OA50_03730</name>
</gene>
<dbReference type="PATRIC" id="fig|1515334.3.peg.3752"/>
<evidence type="ECO:0000259" key="10">
    <source>
        <dbReference type="PROSITE" id="PS50110"/>
    </source>
</evidence>
<dbReference type="InterPro" id="IPR035965">
    <property type="entry name" value="PAS-like_dom_sf"/>
</dbReference>
<dbReference type="CDD" id="cd00075">
    <property type="entry name" value="HATPase"/>
    <property type="match status" value="1"/>
</dbReference>
<feature type="domain" description="Response regulatory" evidence="10">
    <location>
        <begin position="620"/>
        <end position="737"/>
    </location>
</feature>
<dbReference type="SMART" id="SM00448">
    <property type="entry name" value="REC"/>
    <property type="match status" value="1"/>
</dbReference>
<keyword evidence="12" id="KW-1185">Reference proteome</keyword>
<accession>A0A0B3RXV8</accession>
<dbReference type="PANTHER" id="PTHR43047">
    <property type="entry name" value="TWO-COMPONENT HISTIDINE PROTEIN KINASE"/>
    <property type="match status" value="1"/>
</dbReference>
<dbReference type="PRINTS" id="PR00344">
    <property type="entry name" value="BCTRLSENSOR"/>
</dbReference>
<dbReference type="InterPro" id="IPR036097">
    <property type="entry name" value="HisK_dim/P_sf"/>
</dbReference>
<dbReference type="Pfam" id="PF02518">
    <property type="entry name" value="HATPase_c"/>
    <property type="match status" value="1"/>
</dbReference>
<dbReference type="Pfam" id="PF00512">
    <property type="entry name" value="HisKA"/>
    <property type="match status" value="1"/>
</dbReference>
<dbReference type="InterPro" id="IPR001789">
    <property type="entry name" value="Sig_transdc_resp-reg_receiver"/>
</dbReference>
<dbReference type="GO" id="GO:0009927">
    <property type="term" value="F:histidine phosphotransfer kinase activity"/>
    <property type="evidence" value="ECO:0007669"/>
    <property type="project" value="TreeGrafter"/>
</dbReference>
<evidence type="ECO:0000313" key="12">
    <source>
        <dbReference type="Proteomes" id="UP000030960"/>
    </source>
</evidence>
<evidence type="ECO:0000256" key="3">
    <source>
        <dbReference type="ARBA" id="ARBA00022553"/>
    </source>
</evidence>
<comment type="catalytic activity">
    <reaction evidence="1">
        <text>ATP + protein L-histidine = ADP + protein N-phospho-L-histidine.</text>
        <dbReference type="EC" id="2.7.13.3"/>
    </reaction>
</comment>
<keyword evidence="7" id="KW-0175">Coiled coil</keyword>
<dbReference type="GO" id="GO:0000155">
    <property type="term" value="F:phosphorelay sensor kinase activity"/>
    <property type="evidence" value="ECO:0007669"/>
    <property type="project" value="InterPro"/>
</dbReference>
<dbReference type="SUPFAM" id="SSF47384">
    <property type="entry name" value="Homodimeric domain of signal transducing histidine kinase"/>
    <property type="match status" value="1"/>
</dbReference>
<feature type="modified residue" description="4-aspartylphosphate" evidence="6">
    <location>
        <position position="671"/>
    </location>
</feature>
<keyword evidence="5 11" id="KW-0418">Kinase</keyword>
<feature type="coiled-coil region" evidence="7">
    <location>
        <begin position="329"/>
        <end position="377"/>
    </location>
</feature>
<evidence type="ECO:0000256" key="1">
    <source>
        <dbReference type="ARBA" id="ARBA00000085"/>
    </source>
</evidence>
<evidence type="ECO:0000256" key="7">
    <source>
        <dbReference type="SAM" id="Coils"/>
    </source>
</evidence>
<dbReference type="InterPro" id="IPR036890">
    <property type="entry name" value="HATPase_C_sf"/>
</dbReference>
<dbReference type="FunFam" id="3.30.565.10:FF:000049">
    <property type="entry name" value="Two-component sensor histidine kinase"/>
    <property type="match status" value="1"/>
</dbReference>
<dbReference type="RefSeq" id="WP_052244647.1">
    <property type="nucleotide sequence ID" value="NZ_JSUQ01000016.1"/>
</dbReference>
<keyword evidence="3 6" id="KW-0597">Phosphoprotein</keyword>
<evidence type="ECO:0000256" key="8">
    <source>
        <dbReference type="SAM" id="MobiDB-lite"/>
    </source>
</evidence>
<dbReference type="Gene3D" id="3.30.565.10">
    <property type="entry name" value="Histidine kinase-like ATPase, C-terminal domain"/>
    <property type="match status" value="1"/>
</dbReference>
<dbReference type="SMART" id="SM00388">
    <property type="entry name" value="HisKA"/>
    <property type="match status" value="1"/>
</dbReference>
<sequence length="780" mass="87070">MSLVDENAPPEEQIARQAKIIDALMRRANRSNDVGVSAYSAFQSAIELQAQVAAKTRDLERAATELESVRYDRERARRTLEDALSAMGEGFALFTGGRLDICNVLFRTFLPDVAFRVRKGLRLEDYLQYMMQSRALVSTDRGITRNFAPEDRGSTGASVRSVVIELRGDRWYQLSQQRTSSSNVVLLLTEITSIVRQNRSEKEHLIDRQAAYIQAAFEDMTSGVCTFSSSGEVMMYNRQFRQLLGLPFTLLQKGTTLTRLLDFLRNHSLVAEDADLRVEAWRRHLQHEGWLRKRIRHGTDRVLELQVNRLPDDGFLVELTDVTLESRATEILENRVQERTAELTEANRRLTEQYEEKARVEEELRLAKERAEAAVSSKTRFLAAASHDLLQPVNAAKLLLATLKERTRGTEFAATVERLYGAFGSTEQLLHSLLDISRLESADPSAVTPSEISLGVLMQGIYEDQSALAEQKKVHLSVVPSDVLVCSDPVYLLRSIQNLVVNAIQYTEPGGRVLVGCRRRGKKVILQVWDTGIGIGLKDQKRIFEEFARAENVSLASGVGLGLSVVDRACKLLGHRLWVRSKPGVGSLFCIELDRVPGRRVPVEPATVAPADTDVELERIILVIENDPDVLFAMTQKLEHWGASVLAAPSTAEALVHVRDMGLAPDIVLADYQLDGEDTGVRAIAEIRRETGVHVPAIVITADRREQIRRQGAELGFTVMHKPVQLSKLRPLIEWKIRWQSPGPVLEGGAQEPAQEQAQTKVGHDSAPQGNTLDAGRHIT</sequence>
<feature type="compositionally biased region" description="Low complexity" evidence="8">
    <location>
        <begin position="747"/>
        <end position="759"/>
    </location>
</feature>
<feature type="region of interest" description="Disordered" evidence="8">
    <location>
        <begin position="744"/>
        <end position="780"/>
    </location>
</feature>
<evidence type="ECO:0000256" key="6">
    <source>
        <dbReference type="PROSITE-ProRule" id="PRU00169"/>
    </source>
</evidence>
<dbReference type="InterPro" id="IPR003661">
    <property type="entry name" value="HisK_dim/P_dom"/>
</dbReference>
<dbReference type="CDD" id="cd00082">
    <property type="entry name" value="HisKA"/>
    <property type="match status" value="1"/>
</dbReference>
<evidence type="ECO:0000256" key="5">
    <source>
        <dbReference type="ARBA" id="ARBA00022777"/>
    </source>
</evidence>
<protein>
    <recommendedName>
        <fullName evidence="2">histidine kinase</fullName>
        <ecNumber evidence="2">2.7.13.3</ecNumber>
    </recommendedName>
</protein>
<comment type="caution">
    <text evidence="11">The sequence shown here is derived from an EMBL/GenBank/DDBJ whole genome shotgun (WGS) entry which is preliminary data.</text>
</comment>
<dbReference type="InterPro" id="IPR011006">
    <property type="entry name" value="CheY-like_superfamily"/>
</dbReference>
<dbReference type="Gene3D" id="3.30.450.20">
    <property type="entry name" value="PAS domain"/>
    <property type="match status" value="1"/>
</dbReference>
<dbReference type="CDD" id="cd00156">
    <property type="entry name" value="REC"/>
    <property type="match status" value="1"/>
</dbReference>
<dbReference type="EMBL" id="JSUQ01000016">
    <property type="protein sequence ID" value="KHQ51568.1"/>
    <property type="molecule type" value="Genomic_DNA"/>
</dbReference>
<feature type="domain" description="Histidine kinase" evidence="9">
    <location>
        <begin position="384"/>
        <end position="597"/>
    </location>
</feature>
<dbReference type="PANTHER" id="PTHR43047:SF9">
    <property type="entry name" value="HISTIDINE KINASE"/>
    <property type="match status" value="1"/>
</dbReference>
<dbReference type="Gene3D" id="3.40.50.2300">
    <property type="match status" value="1"/>
</dbReference>
<dbReference type="InterPro" id="IPR003594">
    <property type="entry name" value="HATPase_dom"/>
</dbReference>
<dbReference type="Pfam" id="PF12860">
    <property type="entry name" value="PAS_7"/>
    <property type="match status" value="1"/>
</dbReference>